<evidence type="ECO:0000313" key="1">
    <source>
        <dbReference type="EMBL" id="AWM39374.1"/>
    </source>
</evidence>
<dbReference type="EMBL" id="CP025958">
    <property type="protein sequence ID" value="AWM39374.1"/>
    <property type="molecule type" value="Genomic_DNA"/>
</dbReference>
<evidence type="ECO:0000313" key="2">
    <source>
        <dbReference type="Proteomes" id="UP000245802"/>
    </source>
</evidence>
<dbReference type="KEGG" id="gog:C1280_21890"/>
<sequence>MGFFTGRVTFLRFAVGGPAPRFFDDEHLDRLREHAAGRQALAAADGIETGWAAGKSVLDTEFDLAKNVINDTLHFDLRVDTDRLPGDLLKAYYETDLTALAKENPSGFASARQKREAKEGARNRLEAEAKDGRFKRRKCTPVLWDRAANEVLFGATSATHADRLSDLFERTFGLPLEPLTAGRQAERAASALGLTGAAEMPSEFVPGNEGEVAWVPGGGAADFLGNEYLLWLWFLTDRETDTVTAADGSDITLMPARTLTLECPRGVTGSETIASDGPTRLPEARRAVQAGKLPRKMGLTMVRHGLQYELTLHAETLAVGSCKMPDLPEDVTEARAKLDERATQVRELVETLDLLYAHFLTVRLSPGWAEELERVRGWLAHAESRAA</sequence>
<proteinExistence type="predicted"/>
<dbReference type="RefSeq" id="WP_010033885.1">
    <property type="nucleotide sequence ID" value="NZ_CP025958.1"/>
</dbReference>
<dbReference type="AlphaFoldDB" id="A0A2Z3HCG9"/>
<gene>
    <name evidence="1" type="ORF">C1280_21890</name>
</gene>
<protein>
    <recommendedName>
        <fullName evidence="3">Recombination-associated protein RdgC</fullName>
    </recommendedName>
</protein>
<accession>A0A2Z3HCG9</accession>
<evidence type="ECO:0008006" key="3">
    <source>
        <dbReference type="Google" id="ProtNLM"/>
    </source>
</evidence>
<organism evidence="1 2">
    <name type="scientific">Gemmata obscuriglobus</name>
    <dbReference type="NCBI Taxonomy" id="114"/>
    <lineage>
        <taxon>Bacteria</taxon>
        <taxon>Pseudomonadati</taxon>
        <taxon>Planctomycetota</taxon>
        <taxon>Planctomycetia</taxon>
        <taxon>Gemmatales</taxon>
        <taxon>Gemmataceae</taxon>
        <taxon>Gemmata</taxon>
    </lineage>
</organism>
<reference evidence="1 2" key="1">
    <citation type="submission" date="2018-01" db="EMBL/GenBank/DDBJ databases">
        <title>G. obscuriglobus.</title>
        <authorList>
            <person name="Franke J."/>
            <person name="Blomberg W."/>
            <person name="Selmecki A."/>
        </authorList>
    </citation>
    <scope>NUCLEOTIDE SEQUENCE [LARGE SCALE GENOMIC DNA]</scope>
    <source>
        <strain evidence="1 2">DSM 5831</strain>
    </source>
</reference>
<keyword evidence="2" id="KW-1185">Reference proteome</keyword>
<dbReference type="OrthoDB" id="5470789at2"/>
<dbReference type="Proteomes" id="UP000245802">
    <property type="component" value="Chromosome"/>
</dbReference>
<name>A0A2Z3HCG9_9BACT</name>